<dbReference type="InterPro" id="IPR050612">
    <property type="entry name" value="Prok_Mopterin_Oxidored"/>
</dbReference>
<keyword evidence="2" id="KW-0411">Iron-sulfur</keyword>
<keyword evidence="4" id="KW-0479">Metal-binding</keyword>
<dbReference type="Gene3D" id="2.20.25.90">
    <property type="entry name" value="ADC-like domains"/>
    <property type="match status" value="1"/>
</dbReference>
<dbReference type="InterPro" id="IPR009010">
    <property type="entry name" value="Asp_de-COase-like_dom_sf"/>
</dbReference>
<keyword evidence="3" id="KW-0500">Molybdenum</keyword>
<dbReference type="GeneID" id="30418121"/>
<dbReference type="InterPro" id="IPR006656">
    <property type="entry name" value="Mopterin_OxRdtase"/>
</dbReference>
<evidence type="ECO:0000256" key="1">
    <source>
        <dbReference type="ARBA" id="ARBA00010312"/>
    </source>
</evidence>
<gene>
    <name evidence="11" type="ORF">HSR6_1593</name>
    <name evidence="10" type="ORF">HTSR_1522</name>
</gene>
<feature type="region of interest" description="Disordered" evidence="7">
    <location>
        <begin position="791"/>
        <end position="810"/>
    </location>
</feature>
<protein>
    <submittedName>
        <fullName evidence="10">Molybdopterin oxidoreductase</fullName>
    </submittedName>
</protein>
<dbReference type="InterPro" id="IPR006311">
    <property type="entry name" value="TAT_signal"/>
</dbReference>
<dbReference type="OrthoDB" id="23466at2157"/>
<evidence type="ECO:0000259" key="9">
    <source>
        <dbReference type="Pfam" id="PF01568"/>
    </source>
</evidence>
<comment type="similarity">
    <text evidence="1">Belongs to the prokaryotic molybdopterin-containing oxidoreductase family.</text>
</comment>
<dbReference type="Pfam" id="PF01568">
    <property type="entry name" value="Molydop_binding"/>
    <property type="match status" value="1"/>
</dbReference>
<dbReference type="GO" id="GO:0046872">
    <property type="term" value="F:metal ion binding"/>
    <property type="evidence" value="ECO:0007669"/>
    <property type="project" value="UniProtKB-KW"/>
</dbReference>
<reference evidence="13" key="2">
    <citation type="submission" date="2016-08" db="EMBL/GenBank/DDBJ databases">
        <title>Discovery of first anaerobic lithoheterotrophic haloarchae widely represented in hypersaline habitats.</title>
        <authorList>
            <person name="Sorokin D.Y."/>
            <person name="Kublanov I.V."/>
            <person name="Roman P."/>
            <person name="Sinninghe Damste J.S."/>
            <person name="Golyshin P.N."/>
            <person name="Rojo D."/>
            <person name="Ciordia S."/>
            <person name="Mena Md.C."/>
            <person name="Ferrer M."/>
            <person name="Smedile F."/>
            <person name="Messina E."/>
            <person name="La Cono V."/>
            <person name="Yakimov M.M."/>
        </authorList>
    </citation>
    <scope>NUCLEOTIDE SEQUENCE [LARGE SCALE GENOMIC DNA]</scope>
    <source>
        <strain evidence="13">HSR6</strain>
    </source>
</reference>
<reference evidence="11" key="3">
    <citation type="journal article" date="2017" name="ISME J.">
        <title>Discovery of anaerobic lithoheterotrophic haloarchaea, ubiquitous in hypersaline habitats.</title>
        <authorList>
            <person name="Sorokin D.Y."/>
            <person name="Messina E."/>
            <person name="Smedile F."/>
            <person name="Roman P."/>
            <person name="Damste J.S.S."/>
            <person name="Ciordia S."/>
            <person name="Mena M.C."/>
            <person name="Ferrer M."/>
            <person name="Golyshin P.N."/>
            <person name="Kublanov I.V."/>
            <person name="Samarov N.I."/>
            <person name="Toshchakov S.V."/>
            <person name="La Cono V."/>
            <person name="Yakimov M.M."/>
        </authorList>
    </citation>
    <scope>NUCLEOTIDE SEQUENCE</scope>
    <source>
        <strain evidence="11">HSR6</strain>
    </source>
</reference>
<dbReference type="RefSeq" id="WP_070365372.1">
    <property type="nucleotide sequence ID" value="NZ_CP016070.1"/>
</dbReference>
<evidence type="ECO:0000313" key="11">
    <source>
        <dbReference type="EMBL" id="APE96034.1"/>
    </source>
</evidence>
<feature type="domain" description="Molybdopterin dinucleotide-binding" evidence="9">
    <location>
        <begin position="955"/>
        <end position="1036"/>
    </location>
</feature>
<dbReference type="Pfam" id="PF00384">
    <property type="entry name" value="Molybdopterin"/>
    <property type="match status" value="1"/>
</dbReference>
<reference evidence="10 12" key="1">
    <citation type="submission" date="2016-06" db="EMBL/GenBank/DDBJ databases">
        <title>Discovery of anaerobic lithoheterotrophic haloarchaeon capable of sulfur respiration by hydrogen and formate.</title>
        <authorList>
            <person name="Sorokin D.Y."/>
            <person name="Kublanov I.V."/>
            <person name="Roman P."/>
            <person name="Sinninghe Damste J.S."/>
            <person name="Golyshin P.N."/>
            <person name="Rojo D."/>
            <person name="Ciordia S."/>
            <person name="Mena Md.C."/>
            <person name="Ferrer M."/>
            <person name="Smedile F."/>
            <person name="Messina E."/>
            <person name="La Cono V."/>
            <person name="Yakimov M.M."/>
        </authorList>
    </citation>
    <scope>NUCLEOTIDE SEQUENCE [LARGE SCALE GENOMIC DNA]</scope>
    <source>
        <strain evidence="10 12">HTSR1</strain>
    </source>
</reference>
<evidence type="ECO:0000313" key="10">
    <source>
        <dbReference type="EMBL" id="AOW80696.1"/>
    </source>
</evidence>
<evidence type="ECO:0000256" key="7">
    <source>
        <dbReference type="SAM" id="MobiDB-lite"/>
    </source>
</evidence>
<evidence type="ECO:0000259" key="8">
    <source>
        <dbReference type="Pfam" id="PF00384"/>
    </source>
</evidence>
<dbReference type="KEGG" id="hhsr:HSR6_1593"/>
<dbReference type="KEGG" id="halh:HTSR_1522"/>
<feature type="domain" description="Molybdopterin oxidoreductase" evidence="8">
    <location>
        <begin position="290"/>
        <end position="697"/>
    </location>
</feature>
<evidence type="ECO:0000256" key="2">
    <source>
        <dbReference type="ARBA" id="ARBA00022485"/>
    </source>
</evidence>
<dbReference type="PANTHER" id="PTHR43742:SF9">
    <property type="entry name" value="TETRATHIONATE REDUCTASE SUBUNIT A"/>
    <property type="match status" value="1"/>
</dbReference>
<dbReference type="GO" id="GO:0016491">
    <property type="term" value="F:oxidoreductase activity"/>
    <property type="evidence" value="ECO:0007669"/>
    <property type="project" value="UniProtKB-KW"/>
</dbReference>
<accession>A0A1D8S5Q8</accession>
<accession>A0A1J1ACZ6</accession>
<evidence type="ECO:0000256" key="5">
    <source>
        <dbReference type="ARBA" id="ARBA00022729"/>
    </source>
</evidence>
<evidence type="ECO:0000256" key="3">
    <source>
        <dbReference type="ARBA" id="ARBA00022505"/>
    </source>
</evidence>
<proteinExistence type="inferred from homology"/>
<evidence type="ECO:0000256" key="4">
    <source>
        <dbReference type="ARBA" id="ARBA00022723"/>
    </source>
</evidence>
<dbReference type="Proteomes" id="UP000185608">
    <property type="component" value="Chromosome"/>
</dbReference>
<dbReference type="Proteomes" id="UP000186165">
    <property type="component" value="Chromosome"/>
</dbReference>
<keyword evidence="2" id="KW-0004">4Fe-4S</keyword>
<keyword evidence="5" id="KW-0732">Signal</keyword>
<dbReference type="InterPro" id="IPR006657">
    <property type="entry name" value="MoPterin_dinucl-bd_dom"/>
</dbReference>
<dbReference type="Gene3D" id="3.40.50.740">
    <property type="match status" value="2"/>
</dbReference>
<dbReference type="AlphaFoldDB" id="A0A1D8S5Q8"/>
<dbReference type="EMBL" id="CP016070">
    <property type="protein sequence ID" value="AOW80696.1"/>
    <property type="molecule type" value="Genomic_DNA"/>
</dbReference>
<dbReference type="SUPFAM" id="SSF53706">
    <property type="entry name" value="Formate dehydrogenase/DMSO reductase, domains 1-3"/>
    <property type="match status" value="1"/>
</dbReference>
<keyword evidence="2" id="KW-0408">Iron</keyword>
<dbReference type="STRING" id="1873524.HSR6_1593"/>
<evidence type="ECO:0000256" key="6">
    <source>
        <dbReference type="ARBA" id="ARBA00023002"/>
    </source>
</evidence>
<dbReference type="PROSITE" id="PS51318">
    <property type="entry name" value="TAT"/>
    <property type="match status" value="1"/>
</dbReference>
<keyword evidence="13" id="KW-1185">Reference proteome</keyword>
<name>A0A1D8S5Q8_9EURY</name>
<dbReference type="PANTHER" id="PTHR43742">
    <property type="entry name" value="TRIMETHYLAMINE-N-OXIDE REDUCTASE"/>
    <property type="match status" value="1"/>
</dbReference>
<dbReference type="GO" id="GO:0043546">
    <property type="term" value="F:molybdopterin cofactor binding"/>
    <property type="evidence" value="ECO:0007669"/>
    <property type="project" value="InterPro"/>
</dbReference>
<dbReference type="EMBL" id="CP016804">
    <property type="protein sequence ID" value="APE96034.1"/>
    <property type="molecule type" value="Genomic_DNA"/>
</dbReference>
<dbReference type="PATRIC" id="fig|1855411.3.peg.1525"/>
<dbReference type="GO" id="GO:0051539">
    <property type="term" value="F:4 iron, 4 sulfur cluster binding"/>
    <property type="evidence" value="ECO:0007669"/>
    <property type="project" value="UniProtKB-KW"/>
</dbReference>
<dbReference type="SUPFAM" id="SSF50692">
    <property type="entry name" value="ADC-like"/>
    <property type="match status" value="1"/>
</dbReference>
<sequence length="1121" mass="124232">MSTDDRPDDEPNVSRREFVKAAGGFTALSAGGAAGELDFSSLFEDETQHYVGTDYDEYDASDVIHTTCGQCNTFCPIKVRLDDGGSENSTYTSLVRKLAGNPYSFLNTQPFAQVPYDSDFTSVATGDLEGTGDISTDRWSLNAGRMCLKGQAGIQTAFDSYRVRKPMKRVGERGSDTWKTISWDQAIQEIVHGDEDLGHRGLAEMWDYVPEEQVMADREQLSDAEFEAKYEDKLIDTDIPELGPTANQIVDVGGFRRFLIRARMFQGSLGSINSHHHAGVCGFSSVLGNVRSHANTKKRQYPDIENTEYLLVWGTNPMVSNKGPTWLAPKLTNAIESGMRMDVVDPRMSKTAEKADTWVPVKPGADGALAMGMARWILEHERYDEGYLTNPADGPAGADGETTFSDATHLVIADGDPTTTPKAKTKAAEALGVEGDRAVLDAKTGEAVPAGEAETGTLAVDTTIEGTSVKSVFTLYRERVFEHSLEEYAEMAGVPASQIETIADEFTSHGKRAAIMQYRGPSMHTNGFYNTRAIATLQHLIGNFDWKGGQITPYASYGTMGGRYQLGNVPDGRTPWGLPITRALHNAEDFEGTRLFPDEDGDPYPAERPWFRLAPQHQVQEIYHSAQDEYPYSINALFLRTYSENHVMAAAGGDNITDALRDEDAIELLVAFDTVIGEMSENADYILPEPTYLERWENFGTYPNKRLADDKISHPAVRVLPDTKLSEQVLIDLLKELETTTGESMPGVGEDAIIDQNGDTWPLHDPEDFYLKMTANLAFQTKTLDPDRAALEQSNSLPPGLDRESFPYEEGPVPDADDDELQAFREAHETGLGEFFDYEAWKGKVKPEEWRKVVTVLNRGGRFEEPIPNYAEAFEKHGFDYDYAERYDPSNAYVGDKMRYRLDGEVTFFNEIMPVGKDAYDGTHFDPLPKVTDVTHFNGDVLTPVTSDTEPERPLHLINWKPRTQGMTRTQNAPWLRETRPENPVWMNPDDADPRGIENGDTIEIDAGRKTVEGIAMVTEGIRPGVVGTMWGWGRHGDGAVERTVDDEAIAPANDRYGHSPYEFDTPMTEEAGYAKGRDAGFAVNHLAPVDTTTGDVGPSDPIGGAQSQYDTHVEITRREQ</sequence>
<evidence type="ECO:0000313" key="12">
    <source>
        <dbReference type="Proteomes" id="UP000185608"/>
    </source>
</evidence>
<evidence type="ECO:0000313" key="13">
    <source>
        <dbReference type="Proteomes" id="UP000186165"/>
    </source>
</evidence>
<organism evidence="10 12">
    <name type="scientific">Halodesulfurarchaeum formicicum</name>
    <dbReference type="NCBI Taxonomy" id="1873524"/>
    <lineage>
        <taxon>Archaea</taxon>
        <taxon>Methanobacteriati</taxon>
        <taxon>Methanobacteriota</taxon>
        <taxon>Stenosarchaea group</taxon>
        <taxon>Halobacteria</taxon>
        <taxon>Halobacteriales</taxon>
        <taxon>Halobacteriaceae</taxon>
        <taxon>Halodesulfurarchaeum</taxon>
    </lineage>
</organism>
<keyword evidence="6" id="KW-0560">Oxidoreductase</keyword>
<dbReference type="Gene3D" id="3.40.228.10">
    <property type="entry name" value="Dimethylsulfoxide Reductase, domain 2"/>
    <property type="match status" value="1"/>
</dbReference>
<dbReference type="Gene3D" id="2.40.40.20">
    <property type="match status" value="1"/>
</dbReference>